<organism evidence="2 3">
    <name type="scientific">Allacma fusca</name>
    <dbReference type="NCBI Taxonomy" id="39272"/>
    <lineage>
        <taxon>Eukaryota</taxon>
        <taxon>Metazoa</taxon>
        <taxon>Ecdysozoa</taxon>
        <taxon>Arthropoda</taxon>
        <taxon>Hexapoda</taxon>
        <taxon>Collembola</taxon>
        <taxon>Symphypleona</taxon>
        <taxon>Sminthuridae</taxon>
        <taxon>Allacma</taxon>
    </lineage>
</organism>
<evidence type="ECO:0000313" key="2">
    <source>
        <dbReference type="EMBL" id="CAG7821197.1"/>
    </source>
</evidence>
<evidence type="ECO:0008006" key="4">
    <source>
        <dbReference type="Google" id="ProtNLM"/>
    </source>
</evidence>
<evidence type="ECO:0000313" key="3">
    <source>
        <dbReference type="Proteomes" id="UP000708208"/>
    </source>
</evidence>
<dbReference type="AlphaFoldDB" id="A0A8J2KRG4"/>
<name>A0A8J2KRG4_9HEXA</name>
<feature type="region of interest" description="Disordered" evidence="1">
    <location>
        <begin position="88"/>
        <end position="111"/>
    </location>
</feature>
<dbReference type="PANTHER" id="PTHR33053">
    <property type="entry name" value="PROTEIN, PUTATIVE-RELATED"/>
    <property type="match status" value="1"/>
</dbReference>
<dbReference type="Proteomes" id="UP000708208">
    <property type="component" value="Unassembled WGS sequence"/>
</dbReference>
<dbReference type="EMBL" id="CAJVCH010502908">
    <property type="protein sequence ID" value="CAG7821197.1"/>
    <property type="molecule type" value="Genomic_DNA"/>
</dbReference>
<feature type="compositionally biased region" description="Low complexity" evidence="1">
    <location>
        <begin position="437"/>
        <end position="449"/>
    </location>
</feature>
<protein>
    <recommendedName>
        <fullName evidence="4">Transposase domain-containing protein</fullName>
    </recommendedName>
</protein>
<comment type="caution">
    <text evidence="2">The sequence shown here is derived from an EMBL/GenBank/DDBJ whole genome shotgun (WGS) entry which is preliminary data.</text>
</comment>
<dbReference type="OrthoDB" id="10062362at2759"/>
<dbReference type="PANTHER" id="PTHR33053:SF24">
    <property type="entry name" value="TRANSPOSASE DOMAIN-CONTAINING PROTEIN"/>
    <property type="match status" value="1"/>
</dbReference>
<evidence type="ECO:0000256" key="1">
    <source>
        <dbReference type="SAM" id="MobiDB-lite"/>
    </source>
</evidence>
<keyword evidence="3" id="KW-1185">Reference proteome</keyword>
<reference evidence="2" key="1">
    <citation type="submission" date="2021-06" db="EMBL/GenBank/DDBJ databases">
        <authorList>
            <person name="Hodson N. C."/>
            <person name="Mongue J. A."/>
            <person name="Jaron S. K."/>
        </authorList>
    </citation>
    <scope>NUCLEOTIDE SEQUENCE</scope>
</reference>
<feature type="compositionally biased region" description="Low complexity" evidence="1">
    <location>
        <begin position="90"/>
        <end position="110"/>
    </location>
</feature>
<proteinExistence type="predicted"/>
<gene>
    <name evidence="2" type="ORF">AFUS01_LOCUS31547</name>
</gene>
<sequence>MMMLVAQANEVPLARPNSTVTEDHFVVPHKRRIISQNVKFQLGNKDNNNKLTSESQETVTAFTKLHCGNPEDIGGPETIEEVSYVTSDCDNQNSDASTSNSTSSSESSSTDSEKSFSEILKSWSLKHQISHAALSELLSTLKTHSCFENLPKDPRTLLQTPRQTTVSEVRPGNYVHFGLKNCLRNVLESCDSIPSVLFLQINVDGIPVFKSSLDQFWPILGSIVNVKIEDIFTIGIYLGKSKPSNVGEYLRPFIAELTDLLKNDFEIKGTKTRIKLQCFVCDAPARAYLKCIKGHNGYHSCGKCNIKDDYNLAVSNTPHFCENSDFEAPTHRKGKPTQFGEDESSDEEPVKKVPRKVQQFLRLPCPPLDFRVGNQVIQQNSAVSRPLQILEYGGEVDSVESISQSYTLTVLDENLSSVNLPGDTDGFLLSTPKSTRDSNNQNCDSQSNSGTLRNEVTLRDELNNLKATVVRNFAIIRVNQTALASFVEEMKSLVCKLADIGSLPATQKIAPKRNFGFPFVSLDDFEAFDLKLSQDEKFRSSAVLSFENSNN</sequence>
<feature type="region of interest" description="Disordered" evidence="1">
    <location>
        <begin position="426"/>
        <end position="451"/>
    </location>
</feature>
<feature type="region of interest" description="Disordered" evidence="1">
    <location>
        <begin position="325"/>
        <end position="353"/>
    </location>
</feature>
<accession>A0A8J2KRG4</accession>